<dbReference type="Pfam" id="PF13443">
    <property type="entry name" value="HTH_26"/>
    <property type="match status" value="1"/>
</dbReference>
<evidence type="ECO:0000313" key="2">
    <source>
        <dbReference type="EMBL" id="AEN88602.1"/>
    </source>
</evidence>
<sequence>MSYISILKTEKSKDYTIRFTTLEAICEVLDCQRGEYVPDE</sequence>
<evidence type="ECO:0000259" key="1">
    <source>
        <dbReference type="Pfam" id="PF13443"/>
    </source>
</evidence>
<accession>A0A8D3WYS1</accession>
<gene>
    <name evidence="2" type="ORF">BMWSH_1720</name>
</gene>
<dbReference type="Proteomes" id="UP000001283">
    <property type="component" value="Chromosome"/>
</dbReference>
<reference evidence="2 3" key="1">
    <citation type="journal article" date="2011" name="J. Bacteriol.">
        <title>Complete genome sequence of the industrial strain Bacillus megaterium WSH-002.</title>
        <authorList>
            <person name="Liu L."/>
            <person name="Li Y."/>
            <person name="Zhang J."/>
            <person name="Zou W."/>
            <person name="Zhou Z."/>
            <person name="Liu J."/>
            <person name="Li X."/>
            <person name="Wang L."/>
            <person name="Chen J."/>
        </authorList>
    </citation>
    <scope>NUCLEOTIDE SEQUENCE [LARGE SCALE GENOMIC DNA]</scope>
    <source>
        <strain evidence="2 3">WSH-002</strain>
    </source>
</reference>
<organism evidence="2 3">
    <name type="scientific">Priestia megaterium (strain WSH-002)</name>
    <name type="common">Bacillus megaterium</name>
    <dbReference type="NCBI Taxonomy" id="1006007"/>
    <lineage>
        <taxon>Bacteria</taxon>
        <taxon>Bacillati</taxon>
        <taxon>Bacillota</taxon>
        <taxon>Bacilli</taxon>
        <taxon>Bacillales</taxon>
        <taxon>Bacillaceae</taxon>
        <taxon>Priestia</taxon>
    </lineage>
</organism>
<dbReference type="AlphaFoldDB" id="A0A8D3WYS1"/>
<name>A0A8D3WYS1_PRIMW</name>
<proteinExistence type="predicted"/>
<dbReference type="EMBL" id="CP003017">
    <property type="protein sequence ID" value="AEN88602.1"/>
    <property type="molecule type" value="Genomic_DNA"/>
</dbReference>
<feature type="domain" description="HTH cro/C1-type" evidence="1">
    <location>
        <begin position="4"/>
        <end position="35"/>
    </location>
</feature>
<dbReference type="InterPro" id="IPR001387">
    <property type="entry name" value="Cro/C1-type_HTH"/>
</dbReference>
<evidence type="ECO:0000313" key="3">
    <source>
        <dbReference type="Proteomes" id="UP000001283"/>
    </source>
</evidence>
<dbReference type="KEGG" id="bmh:BMWSH_1720"/>
<dbReference type="RefSeq" id="WP_014459042.1">
    <property type="nucleotide sequence ID" value="NC_017138.1"/>
</dbReference>
<protein>
    <recommendedName>
        <fullName evidence="1">HTH cro/C1-type domain-containing protein</fullName>
    </recommendedName>
</protein>